<feature type="transmembrane region" description="Helical" evidence="1">
    <location>
        <begin position="17"/>
        <end position="36"/>
    </location>
</feature>
<dbReference type="EMBL" id="FQVG01000034">
    <property type="protein sequence ID" value="SHF09229.1"/>
    <property type="molecule type" value="Genomic_DNA"/>
</dbReference>
<organism evidence="2 3">
    <name type="scientific">Caloramator proteoclasticus DSM 10124</name>
    <dbReference type="NCBI Taxonomy" id="1121262"/>
    <lineage>
        <taxon>Bacteria</taxon>
        <taxon>Bacillati</taxon>
        <taxon>Bacillota</taxon>
        <taxon>Clostridia</taxon>
        <taxon>Eubacteriales</taxon>
        <taxon>Clostridiaceae</taxon>
        <taxon>Caloramator</taxon>
    </lineage>
</organism>
<protein>
    <submittedName>
        <fullName evidence="2">Uncharacterized protein</fullName>
    </submittedName>
</protein>
<keyword evidence="3" id="KW-1185">Reference proteome</keyword>
<reference evidence="3" key="1">
    <citation type="submission" date="2016-11" db="EMBL/GenBank/DDBJ databases">
        <authorList>
            <person name="Varghese N."/>
            <person name="Submissions S."/>
        </authorList>
    </citation>
    <scope>NUCLEOTIDE SEQUENCE [LARGE SCALE GENOMIC DNA]</scope>
    <source>
        <strain evidence="3">DSM 10124</strain>
    </source>
</reference>
<proteinExistence type="predicted"/>
<evidence type="ECO:0000313" key="3">
    <source>
        <dbReference type="Proteomes" id="UP000184423"/>
    </source>
</evidence>
<name>A0A1M4YTQ4_9CLOT</name>
<accession>A0A1M4YTQ4</accession>
<gene>
    <name evidence="2" type="ORF">SAMN02746091_01745</name>
</gene>
<sequence>WHLDHCFLHSPTGVETVLMFIIIAFNLMQLYFFRCIRGFRKKRMLQINIIEDIRDERFTIEDTWNNPVFEKT</sequence>
<dbReference type="AlphaFoldDB" id="A0A1M4YTQ4"/>
<evidence type="ECO:0000256" key="1">
    <source>
        <dbReference type="SAM" id="Phobius"/>
    </source>
</evidence>
<dbReference type="Proteomes" id="UP000184423">
    <property type="component" value="Unassembled WGS sequence"/>
</dbReference>
<keyword evidence="1" id="KW-0472">Membrane</keyword>
<keyword evidence="1" id="KW-0812">Transmembrane</keyword>
<feature type="non-terminal residue" evidence="2">
    <location>
        <position position="1"/>
    </location>
</feature>
<evidence type="ECO:0000313" key="2">
    <source>
        <dbReference type="EMBL" id="SHF09229.1"/>
    </source>
</evidence>
<keyword evidence="1" id="KW-1133">Transmembrane helix</keyword>